<feature type="non-terminal residue" evidence="10">
    <location>
        <position position="145"/>
    </location>
</feature>
<evidence type="ECO:0000313" key="10">
    <source>
        <dbReference type="RefSeq" id="XP_006812681.1"/>
    </source>
</evidence>
<protein>
    <recommendedName>
        <fullName evidence="4">Threonylcarbamoyl-AMP synthase</fullName>
        <ecNumber evidence="3">2.7.7.87</ecNumber>
    </recommendedName>
</protein>
<dbReference type="SUPFAM" id="SSF55821">
    <property type="entry name" value="YrdC/RibB"/>
    <property type="match status" value="1"/>
</dbReference>
<comment type="similarity">
    <text evidence="2">Belongs to the SUA5 family.</text>
</comment>
<dbReference type="EC" id="2.7.7.87" evidence="3"/>
<dbReference type="PANTHER" id="PTHR17490">
    <property type="entry name" value="SUA5"/>
    <property type="match status" value="1"/>
</dbReference>
<evidence type="ECO:0000256" key="6">
    <source>
        <dbReference type="ARBA" id="ARBA00022679"/>
    </source>
</evidence>
<evidence type="ECO:0000256" key="1">
    <source>
        <dbReference type="ARBA" id="ARBA00004496"/>
    </source>
</evidence>
<feature type="domain" description="YrdC-like" evidence="8">
    <location>
        <begin position="1"/>
        <end position="145"/>
    </location>
</feature>
<name>A0ABM0LY40_SACKO</name>
<evidence type="ECO:0000256" key="4">
    <source>
        <dbReference type="ARBA" id="ARBA00015492"/>
    </source>
</evidence>
<dbReference type="InterPro" id="IPR050156">
    <property type="entry name" value="TC-AMP_synthase_SUA5"/>
</dbReference>
<dbReference type="InterPro" id="IPR017945">
    <property type="entry name" value="DHBP_synth_RibB-like_a/b_dom"/>
</dbReference>
<evidence type="ECO:0000256" key="5">
    <source>
        <dbReference type="ARBA" id="ARBA00022490"/>
    </source>
</evidence>
<evidence type="ECO:0000313" key="9">
    <source>
        <dbReference type="Proteomes" id="UP000694865"/>
    </source>
</evidence>
<dbReference type="Pfam" id="PF01300">
    <property type="entry name" value="Sua5_yciO_yrdC"/>
    <property type="match status" value="1"/>
</dbReference>
<keyword evidence="5" id="KW-0963">Cytoplasm</keyword>
<sequence length="145" mass="16125">MRHPLVSLGSLCQGHYRATRRGIRRTCFRRQAEPGWGINTVSNELLHNLIPGPVTVVLQRTKLLNSQLNPNTDLVGIRIPDHDFIRQVVSKLGEPLALTSANISISQSTLCIQEFQVLWPKLDLIFDGGVLSNCEESRLGSTVVD</sequence>
<reference evidence="10" key="1">
    <citation type="submission" date="2025-08" db="UniProtKB">
        <authorList>
            <consortium name="RefSeq"/>
        </authorList>
    </citation>
    <scope>IDENTIFICATION</scope>
    <source>
        <tissue evidence="10">Testes</tissue>
    </source>
</reference>
<dbReference type="InterPro" id="IPR006070">
    <property type="entry name" value="Sua5-like_dom"/>
</dbReference>
<evidence type="ECO:0000256" key="7">
    <source>
        <dbReference type="ARBA" id="ARBA00048366"/>
    </source>
</evidence>
<dbReference type="Gene3D" id="3.90.870.10">
    <property type="entry name" value="DHBP synthase"/>
    <property type="match status" value="1"/>
</dbReference>
<accession>A0ABM0LY40</accession>
<proteinExistence type="inferred from homology"/>
<dbReference type="PANTHER" id="PTHR17490:SF10">
    <property type="entry name" value="THREONYLCARBAMOYL-AMP SYNTHASE"/>
    <property type="match status" value="1"/>
</dbReference>
<keyword evidence="6" id="KW-0808">Transferase</keyword>
<dbReference type="RefSeq" id="XP_006812681.1">
    <property type="nucleotide sequence ID" value="XM_006812618.1"/>
</dbReference>
<evidence type="ECO:0000256" key="2">
    <source>
        <dbReference type="ARBA" id="ARBA00007663"/>
    </source>
</evidence>
<dbReference type="PROSITE" id="PS51163">
    <property type="entry name" value="YRDC"/>
    <property type="match status" value="1"/>
</dbReference>
<comment type="catalytic activity">
    <reaction evidence="7">
        <text>L-threonine + hydrogencarbonate + ATP = L-threonylcarbamoyladenylate + diphosphate + H2O</text>
        <dbReference type="Rhea" id="RHEA:36407"/>
        <dbReference type="ChEBI" id="CHEBI:15377"/>
        <dbReference type="ChEBI" id="CHEBI:17544"/>
        <dbReference type="ChEBI" id="CHEBI:30616"/>
        <dbReference type="ChEBI" id="CHEBI:33019"/>
        <dbReference type="ChEBI" id="CHEBI:57926"/>
        <dbReference type="ChEBI" id="CHEBI:73682"/>
        <dbReference type="EC" id="2.7.7.87"/>
    </reaction>
</comment>
<keyword evidence="9" id="KW-1185">Reference proteome</keyword>
<organism evidence="9 10">
    <name type="scientific">Saccoglossus kowalevskii</name>
    <name type="common">Acorn worm</name>
    <dbReference type="NCBI Taxonomy" id="10224"/>
    <lineage>
        <taxon>Eukaryota</taxon>
        <taxon>Metazoa</taxon>
        <taxon>Hemichordata</taxon>
        <taxon>Enteropneusta</taxon>
        <taxon>Harrimaniidae</taxon>
        <taxon>Saccoglossus</taxon>
    </lineage>
</organism>
<comment type="subcellular location">
    <subcellularLocation>
        <location evidence="1">Cytoplasm</location>
    </subcellularLocation>
</comment>
<dbReference type="GeneID" id="102808777"/>
<gene>
    <name evidence="10" type="primary">LOC102808777</name>
</gene>
<dbReference type="Proteomes" id="UP000694865">
    <property type="component" value="Unplaced"/>
</dbReference>
<evidence type="ECO:0000259" key="8">
    <source>
        <dbReference type="PROSITE" id="PS51163"/>
    </source>
</evidence>
<evidence type="ECO:0000256" key="3">
    <source>
        <dbReference type="ARBA" id="ARBA00012584"/>
    </source>
</evidence>